<accession>A0A329KIU1</accession>
<keyword evidence="2 7" id="KW-0812">Transmembrane</keyword>
<gene>
    <name evidence="9" type="ORF">DQP58_15865</name>
</gene>
<dbReference type="AlphaFoldDB" id="A0A329KIU1"/>
<name>A0A329KIU1_9MYCO</name>
<keyword evidence="4 7" id="KW-1133">Transmembrane helix</keyword>
<dbReference type="EMBL" id="QMEU01000047">
    <property type="protein sequence ID" value="RAU93751.1"/>
    <property type="molecule type" value="Genomic_DNA"/>
</dbReference>
<organism evidence="9 10">
    <name type="scientific">Mycobacterium colombiense</name>
    <dbReference type="NCBI Taxonomy" id="339268"/>
    <lineage>
        <taxon>Bacteria</taxon>
        <taxon>Bacillati</taxon>
        <taxon>Actinomycetota</taxon>
        <taxon>Actinomycetes</taxon>
        <taxon>Mycobacteriales</taxon>
        <taxon>Mycobacteriaceae</taxon>
        <taxon>Mycobacterium</taxon>
        <taxon>Mycobacterium avium complex (MAC)</taxon>
    </lineage>
</organism>
<evidence type="ECO:0000256" key="3">
    <source>
        <dbReference type="ARBA" id="ARBA00022748"/>
    </source>
</evidence>
<dbReference type="PANTHER" id="PTHR31566">
    <property type="entry name" value="CYTOCHROME C BIOGENESIS PROTEIN CCS1, CHLOROPLASTIC"/>
    <property type="match status" value="1"/>
</dbReference>
<dbReference type="GO" id="GO:0017004">
    <property type="term" value="P:cytochrome complex assembly"/>
    <property type="evidence" value="ECO:0007669"/>
    <property type="project" value="UniProtKB-KW"/>
</dbReference>
<comment type="subcellular location">
    <subcellularLocation>
        <location evidence="1">Membrane</location>
        <topology evidence="1">Multi-pass membrane protein</topology>
    </subcellularLocation>
</comment>
<feature type="transmembrane region" description="Helical" evidence="7">
    <location>
        <begin position="186"/>
        <end position="205"/>
    </location>
</feature>
<evidence type="ECO:0000313" key="9">
    <source>
        <dbReference type="EMBL" id="RAU93751.1"/>
    </source>
</evidence>
<evidence type="ECO:0000256" key="6">
    <source>
        <dbReference type="SAM" id="MobiDB-lite"/>
    </source>
</evidence>
<feature type="transmembrane region" description="Helical" evidence="7">
    <location>
        <begin position="21"/>
        <end position="41"/>
    </location>
</feature>
<comment type="caution">
    <text evidence="9">The sequence shown here is derived from an EMBL/GenBank/DDBJ whole genome shotgun (WGS) entry which is preliminary data.</text>
</comment>
<protein>
    <submittedName>
        <fullName evidence="9">Cytochrome C biogenesis protein ResB</fullName>
    </submittedName>
</protein>
<evidence type="ECO:0000313" key="10">
    <source>
        <dbReference type="Proteomes" id="UP000250347"/>
    </source>
</evidence>
<evidence type="ECO:0000256" key="7">
    <source>
        <dbReference type="SAM" id="Phobius"/>
    </source>
</evidence>
<dbReference type="InterPro" id="IPR023494">
    <property type="entry name" value="Cyt_c_bgen_Ccs1/CcsB/ResB"/>
</dbReference>
<feature type="region of interest" description="Disordered" evidence="6">
    <location>
        <begin position="535"/>
        <end position="566"/>
    </location>
</feature>
<dbReference type="GO" id="GO:0016020">
    <property type="term" value="C:membrane"/>
    <property type="evidence" value="ECO:0007669"/>
    <property type="project" value="UniProtKB-SubCell"/>
</dbReference>
<feature type="domain" description="ResB-like" evidence="8">
    <location>
        <begin position="22"/>
        <end position="528"/>
    </location>
</feature>
<evidence type="ECO:0000256" key="4">
    <source>
        <dbReference type="ARBA" id="ARBA00022989"/>
    </source>
</evidence>
<proteinExistence type="predicted"/>
<dbReference type="Pfam" id="PF05140">
    <property type="entry name" value="ResB"/>
    <property type="match status" value="1"/>
</dbReference>
<evidence type="ECO:0000259" key="8">
    <source>
        <dbReference type="Pfam" id="PF05140"/>
    </source>
</evidence>
<dbReference type="PANTHER" id="PTHR31566:SF0">
    <property type="entry name" value="CYTOCHROME C BIOGENESIS PROTEIN CCS1, CHLOROPLASTIC"/>
    <property type="match status" value="1"/>
</dbReference>
<feature type="transmembrane region" description="Helical" evidence="7">
    <location>
        <begin position="469"/>
        <end position="488"/>
    </location>
</feature>
<keyword evidence="3" id="KW-0201">Cytochrome c-type biogenesis</keyword>
<sequence>MRRVLAGLVQKGRNTWRALTSMGTALVLLFLLALGAIPGALLPQRNLNAGKVDDYLKAHPVIGPWLDRLQAFNVFSSFWFTAIYVLLFVSLVGCLTPRMIEHVRSLRSTPVAAPRNLSRLPKYSHRQIQAGAEELNALANTLAGRLRGWRTAIRHRDAGDAAGPDAVRETVEVSAERGYLREFGNIVFHFSLLGLLVAVAVGKLFGYEGNVIVIADGGPGFCSASPAAFDSFRAGNTVDGTSLHPLCIRVDDFTAHYLPSGQATSFAAHIDYQSGDDLSANRWRPYQLEVNHPLRLGGDRVYLQGHGYAPTFSVTFPDGQIRSATVQWRPDNPQTLLSSGVVRIDPPAGSYPNAAERRNHEIAIQGLLAPTEQLDGTLLSSRFPALDAPAVAVDIYRGDTGLDTGRPQSLFTLDPRLIEQHRLTKEKRVNLRAGQSVRIDQGPAAGTVIRFDGAVPFVNLQVSHDPGQTWVLVFAITMMGGLVVSLLVRRRRVWVRLTPDAGGSPGTVNVELGGLARTDNSGWGDEFERLSDRLSPASGWYPRTGLGAPGDATPAASKRSSEVDVK</sequence>
<feature type="transmembrane region" description="Helical" evidence="7">
    <location>
        <begin position="74"/>
        <end position="95"/>
    </location>
</feature>
<dbReference type="Proteomes" id="UP000250347">
    <property type="component" value="Unassembled WGS sequence"/>
</dbReference>
<keyword evidence="5 7" id="KW-0472">Membrane</keyword>
<dbReference type="InterPro" id="IPR007816">
    <property type="entry name" value="ResB-like_domain"/>
</dbReference>
<evidence type="ECO:0000256" key="2">
    <source>
        <dbReference type="ARBA" id="ARBA00022692"/>
    </source>
</evidence>
<reference evidence="9 10" key="1">
    <citation type="submission" date="2018-06" db="EMBL/GenBank/DDBJ databases">
        <title>NTM in soil in Japan.</title>
        <authorList>
            <person name="Ohya K."/>
        </authorList>
    </citation>
    <scope>NUCLEOTIDE SEQUENCE [LARGE SCALE GENOMIC DNA]</scope>
    <source>
        <strain evidence="9 10">GF76</strain>
    </source>
</reference>
<evidence type="ECO:0000256" key="1">
    <source>
        <dbReference type="ARBA" id="ARBA00004141"/>
    </source>
</evidence>
<evidence type="ECO:0000256" key="5">
    <source>
        <dbReference type="ARBA" id="ARBA00023136"/>
    </source>
</evidence>